<dbReference type="Proteomes" id="UP000249061">
    <property type="component" value="Unassembled WGS sequence"/>
</dbReference>
<name>A0A2W5U2D5_9BACT</name>
<evidence type="ECO:0000313" key="2">
    <source>
        <dbReference type="Proteomes" id="UP000249061"/>
    </source>
</evidence>
<gene>
    <name evidence="1" type="ORF">DI536_01785</name>
</gene>
<sequence>MGTRGIVAVVDGSSWRGFYRQLDAYPEGLGQQLLDALRTHGVTKTAQRIRDAQLVSDGRERATPATFGRNGDLAWFYLLDEAHGVLRVFTGGVTASPNAPAGFEHCVWREVATIATASLPQKLKVELPPPWTQLAVLSGWDADDRAAAMRLDVRRRVARDAKSVDAVHQSFERLLVDAFTKAPWKKPLGAQLFITREWTKSSAWLVVRLGGIAVHYAADEWGRHDSGKLELFQPPNEYAEVNCTREALFGVEPALIDLLTSAFPSRHTLFAVRDFLRSRQVPDDRGEEAERLALPAQLADDWRVFTHADGRVWSIRKSATGFQLRLGAPDDDPVFKDRSGDLSAVIAEQLADGFIESKEGTQR</sequence>
<protein>
    <submittedName>
        <fullName evidence="1">Uncharacterized protein</fullName>
    </submittedName>
</protein>
<organism evidence="1 2">
    <name type="scientific">Archangium gephyra</name>
    <dbReference type="NCBI Taxonomy" id="48"/>
    <lineage>
        <taxon>Bacteria</taxon>
        <taxon>Pseudomonadati</taxon>
        <taxon>Myxococcota</taxon>
        <taxon>Myxococcia</taxon>
        <taxon>Myxococcales</taxon>
        <taxon>Cystobacterineae</taxon>
        <taxon>Archangiaceae</taxon>
        <taxon>Archangium</taxon>
    </lineage>
</organism>
<proteinExistence type="predicted"/>
<accession>A0A2W5U2D5</accession>
<dbReference type="AlphaFoldDB" id="A0A2W5U2D5"/>
<reference evidence="1 2" key="1">
    <citation type="submission" date="2017-08" db="EMBL/GenBank/DDBJ databases">
        <title>Infants hospitalized years apart are colonized by the same room-sourced microbial strains.</title>
        <authorList>
            <person name="Brooks B."/>
            <person name="Olm M.R."/>
            <person name="Firek B.A."/>
            <person name="Baker R."/>
            <person name="Thomas B.C."/>
            <person name="Morowitz M.J."/>
            <person name="Banfield J.F."/>
        </authorList>
    </citation>
    <scope>NUCLEOTIDE SEQUENCE [LARGE SCALE GENOMIC DNA]</scope>
    <source>
        <strain evidence="1">S2_003_000_R2_14</strain>
    </source>
</reference>
<comment type="caution">
    <text evidence="1">The sequence shown here is derived from an EMBL/GenBank/DDBJ whole genome shotgun (WGS) entry which is preliminary data.</text>
</comment>
<dbReference type="EMBL" id="QFQP01000001">
    <property type="protein sequence ID" value="PZR18636.1"/>
    <property type="molecule type" value="Genomic_DNA"/>
</dbReference>
<evidence type="ECO:0000313" key="1">
    <source>
        <dbReference type="EMBL" id="PZR18636.1"/>
    </source>
</evidence>